<keyword evidence="14 20" id="KW-1133">Transmembrane helix</keyword>
<comment type="subcellular location">
    <subcellularLocation>
        <location evidence="1 19">Cell inner membrane</location>
    </subcellularLocation>
</comment>
<keyword evidence="7 19" id="KW-0349">Heme</keyword>
<comment type="similarity">
    <text evidence="3 19">Belongs to the CcoP / FixP family.</text>
</comment>
<evidence type="ECO:0000313" key="23">
    <source>
        <dbReference type="Proteomes" id="UP001061302"/>
    </source>
</evidence>
<comment type="subunit">
    <text evidence="19">Component of the cbb3-type cytochrome c oxidase.</text>
</comment>
<dbReference type="Gene3D" id="6.10.280.130">
    <property type="match status" value="1"/>
</dbReference>
<keyword evidence="15 19" id="KW-0560">Oxidoreductase</keyword>
<keyword evidence="4 19" id="KW-0813">Transport</keyword>
<keyword evidence="10 19" id="KW-0479">Metal-binding</keyword>
<sequence length="304" mass="33467">MTDFTSGFWGVFIAVVVIVSMIWLGYLVKSQTTVRLKKGEEAKVTGHVWDEDLEEYSNPLPGWWIVLFYATIVFSVVYLAFYPGLVVMGNLRNWSSGGQHQQEVQKANQKYGPVFAKYQAMPIAQVAQNPEARDIGKRLFYTYCIQCHGTNAEGAKGFPNLTDSDWLYGGKPEQIVETLNKGRHGQMPPFGAAFGEEKVRDVANHVLKLAGRSHNEVRAARGEATFKQVCIACHGADGKGNQSMGAPNLTDNVWLYGGSEATIVETITNGRDNVMPAWQAFLGDAKVHLLAAYVYGLSNPAAAR</sequence>
<dbReference type="Pfam" id="PF14715">
    <property type="entry name" value="FixP_N"/>
    <property type="match status" value="1"/>
</dbReference>
<dbReference type="PIRSF" id="PIRSF000006">
    <property type="entry name" value="Cbb3-Cox_fixP"/>
    <property type="match status" value="1"/>
</dbReference>
<keyword evidence="6 19" id="KW-0997">Cell inner membrane</keyword>
<dbReference type="InterPro" id="IPR036909">
    <property type="entry name" value="Cyt_c-like_dom_sf"/>
</dbReference>
<keyword evidence="17 19" id="KW-0406">Ion transport</keyword>
<comment type="pathway">
    <text evidence="2 19">Energy metabolism; oxidative phosphorylation.</text>
</comment>
<feature type="transmembrane region" description="Helical" evidence="20">
    <location>
        <begin position="7"/>
        <end position="28"/>
    </location>
</feature>
<keyword evidence="16 19" id="KW-0408">Iron</keyword>
<dbReference type="InterPro" id="IPR009056">
    <property type="entry name" value="Cyt_c-like_dom"/>
</dbReference>
<evidence type="ECO:0000256" key="9">
    <source>
        <dbReference type="ARBA" id="ARBA00022692"/>
    </source>
</evidence>
<evidence type="ECO:0000256" key="8">
    <source>
        <dbReference type="ARBA" id="ARBA00022660"/>
    </source>
</evidence>
<comment type="function">
    <text evidence="19">C-type cytochrome. Part of the cbb3-type cytochrome c oxidase complex.</text>
</comment>
<reference evidence="22" key="1">
    <citation type="submission" date="2022-10" db="EMBL/GenBank/DDBJ databases">
        <title>Chitiniphilus purpureus sp. nov., a novel chitin-degrading bacterium isolated from crawfish pond sediment.</title>
        <authorList>
            <person name="Li K."/>
        </authorList>
    </citation>
    <scope>NUCLEOTIDE SEQUENCE</scope>
    <source>
        <strain evidence="22">CD1</strain>
    </source>
</reference>
<evidence type="ECO:0000256" key="11">
    <source>
        <dbReference type="ARBA" id="ARBA00022737"/>
    </source>
</evidence>
<evidence type="ECO:0000256" key="2">
    <source>
        <dbReference type="ARBA" id="ARBA00004673"/>
    </source>
</evidence>
<evidence type="ECO:0000256" key="7">
    <source>
        <dbReference type="ARBA" id="ARBA00022617"/>
    </source>
</evidence>
<evidence type="ECO:0000259" key="21">
    <source>
        <dbReference type="PROSITE" id="PS51007"/>
    </source>
</evidence>
<keyword evidence="9 20" id="KW-0812">Transmembrane</keyword>
<keyword evidence="8 19" id="KW-0679">Respiratory chain</keyword>
<accession>A0ABY6DI01</accession>
<evidence type="ECO:0000256" key="1">
    <source>
        <dbReference type="ARBA" id="ARBA00004533"/>
    </source>
</evidence>
<dbReference type="Gene3D" id="1.10.760.10">
    <property type="entry name" value="Cytochrome c-like domain"/>
    <property type="match status" value="2"/>
</dbReference>
<evidence type="ECO:0000256" key="19">
    <source>
        <dbReference type="PIRNR" id="PIRNR000006"/>
    </source>
</evidence>
<dbReference type="InterPro" id="IPR004678">
    <property type="entry name" value="Cyt_c_oxidase_cbb3_su3"/>
</dbReference>
<keyword evidence="23" id="KW-1185">Reference proteome</keyword>
<proteinExistence type="inferred from homology"/>
<dbReference type="PROSITE" id="PS51007">
    <property type="entry name" value="CYTC"/>
    <property type="match status" value="2"/>
</dbReference>
<dbReference type="InterPro" id="IPR050597">
    <property type="entry name" value="Cytochrome_c_Oxidase_Subunit"/>
</dbReference>
<evidence type="ECO:0000313" key="22">
    <source>
        <dbReference type="EMBL" id="UXY13979.1"/>
    </source>
</evidence>
<dbReference type="PANTHER" id="PTHR33751">
    <property type="entry name" value="CBB3-TYPE CYTOCHROME C OXIDASE SUBUNIT FIXP"/>
    <property type="match status" value="1"/>
</dbReference>
<protein>
    <recommendedName>
        <fullName evidence="19">Cbb3-type cytochrome c oxidase subunit</fullName>
    </recommendedName>
</protein>
<evidence type="ECO:0000256" key="16">
    <source>
        <dbReference type="ARBA" id="ARBA00023004"/>
    </source>
</evidence>
<evidence type="ECO:0000256" key="17">
    <source>
        <dbReference type="ARBA" id="ARBA00023065"/>
    </source>
</evidence>
<keyword evidence="11" id="KW-0677">Repeat</keyword>
<dbReference type="InterPro" id="IPR038414">
    <property type="entry name" value="CcoP_N_sf"/>
</dbReference>
<dbReference type="NCBIfam" id="TIGR00782">
    <property type="entry name" value="ccoP"/>
    <property type="match status" value="1"/>
</dbReference>
<evidence type="ECO:0000256" key="13">
    <source>
        <dbReference type="ARBA" id="ARBA00022982"/>
    </source>
</evidence>
<dbReference type="SUPFAM" id="SSF46626">
    <property type="entry name" value="Cytochrome c"/>
    <property type="match status" value="2"/>
</dbReference>
<keyword evidence="12 19" id="KW-0375">Hydrogen ion transport</keyword>
<feature type="domain" description="Cytochrome c" evidence="21">
    <location>
        <begin position="131"/>
        <end position="210"/>
    </location>
</feature>
<evidence type="ECO:0000256" key="20">
    <source>
        <dbReference type="SAM" id="Phobius"/>
    </source>
</evidence>
<feature type="domain" description="Cytochrome c" evidence="21">
    <location>
        <begin position="217"/>
        <end position="298"/>
    </location>
</feature>
<keyword evidence="13 19" id="KW-0249">Electron transport</keyword>
<dbReference type="Pfam" id="PF13442">
    <property type="entry name" value="Cytochrome_CBB3"/>
    <property type="match status" value="2"/>
</dbReference>
<evidence type="ECO:0000256" key="6">
    <source>
        <dbReference type="ARBA" id="ARBA00022519"/>
    </source>
</evidence>
<dbReference type="PANTHER" id="PTHR33751:SF1">
    <property type="entry name" value="CBB3-TYPE CYTOCHROME C OXIDASE SUBUNIT FIXP"/>
    <property type="match status" value="1"/>
</dbReference>
<evidence type="ECO:0000256" key="5">
    <source>
        <dbReference type="ARBA" id="ARBA00022475"/>
    </source>
</evidence>
<dbReference type="InterPro" id="IPR032858">
    <property type="entry name" value="CcoP_N"/>
</dbReference>
<organism evidence="22 23">
    <name type="scientific">Chitiniphilus purpureus</name>
    <dbReference type="NCBI Taxonomy" id="2981137"/>
    <lineage>
        <taxon>Bacteria</taxon>
        <taxon>Pseudomonadati</taxon>
        <taxon>Pseudomonadota</taxon>
        <taxon>Betaproteobacteria</taxon>
        <taxon>Neisseriales</taxon>
        <taxon>Chitinibacteraceae</taxon>
        <taxon>Chitiniphilus</taxon>
    </lineage>
</organism>
<dbReference type="RefSeq" id="WP_263123277.1">
    <property type="nucleotide sequence ID" value="NZ_CP106753.1"/>
</dbReference>
<feature type="transmembrane region" description="Helical" evidence="20">
    <location>
        <begin position="62"/>
        <end position="82"/>
    </location>
</feature>
<gene>
    <name evidence="22" type="primary">ccoP</name>
    <name evidence="22" type="ORF">N8I74_11665</name>
</gene>
<comment type="cofactor">
    <cofactor evidence="19">
        <name>heme c</name>
        <dbReference type="ChEBI" id="CHEBI:61717"/>
    </cofactor>
    <text evidence="19">Binds 2 heme C groups per subunit.</text>
</comment>
<keyword evidence="18 19" id="KW-0472">Membrane</keyword>
<evidence type="ECO:0000256" key="18">
    <source>
        <dbReference type="ARBA" id="ARBA00023136"/>
    </source>
</evidence>
<evidence type="ECO:0000256" key="10">
    <source>
        <dbReference type="ARBA" id="ARBA00022723"/>
    </source>
</evidence>
<evidence type="ECO:0000256" key="14">
    <source>
        <dbReference type="ARBA" id="ARBA00022989"/>
    </source>
</evidence>
<evidence type="ECO:0000256" key="4">
    <source>
        <dbReference type="ARBA" id="ARBA00022448"/>
    </source>
</evidence>
<evidence type="ECO:0000256" key="15">
    <source>
        <dbReference type="ARBA" id="ARBA00023002"/>
    </source>
</evidence>
<evidence type="ECO:0000256" key="12">
    <source>
        <dbReference type="ARBA" id="ARBA00022781"/>
    </source>
</evidence>
<dbReference type="Proteomes" id="UP001061302">
    <property type="component" value="Chromosome"/>
</dbReference>
<evidence type="ECO:0000256" key="3">
    <source>
        <dbReference type="ARBA" id="ARBA00006113"/>
    </source>
</evidence>
<keyword evidence="5 19" id="KW-1003">Cell membrane</keyword>
<name>A0ABY6DI01_9NEIS</name>
<dbReference type="EMBL" id="CP106753">
    <property type="protein sequence ID" value="UXY13979.1"/>
    <property type="molecule type" value="Genomic_DNA"/>
</dbReference>